<evidence type="ECO:0000313" key="2">
    <source>
        <dbReference type="EMBL" id="CAD8094823.1"/>
    </source>
</evidence>
<dbReference type="PANTHER" id="PTHR12802:SF155">
    <property type="entry name" value="DEUBIQUITINASE MYSM1"/>
    <property type="match status" value="1"/>
</dbReference>
<evidence type="ECO:0000256" key="1">
    <source>
        <dbReference type="ARBA" id="ARBA00023242"/>
    </source>
</evidence>
<name>A0A8S1NYI5_PARPR</name>
<sequence length="193" mass="23692">MNPYYSYYPNSQQNNYWQYYQYNQLSHWYQMNNQQQQIMSYQVGCQSMPQQDQSNIQSNNLHQMNDLQNYVDIQGLERMKTQNNIEQTNLKNDQDSKKKVKKQRGHWTNEEHYKFLQFVRLHSDLFKTSVHKKLNRVFKMMAEEIQTRNACQCRSHFSKFNPFIETNILRRKLCNDEQVYEKMFENKNKLDVQ</sequence>
<dbReference type="EMBL" id="CAJJDM010000100">
    <property type="protein sequence ID" value="CAD8094823.1"/>
    <property type="molecule type" value="Genomic_DNA"/>
</dbReference>
<dbReference type="PANTHER" id="PTHR12802">
    <property type="entry name" value="SWI/SNF COMPLEX-RELATED"/>
    <property type="match status" value="1"/>
</dbReference>
<dbReference type="Proteomes" id="UP000688137">
    <property type="component" value="Unassembled WGS sequence"/>
</dbReference>
<proteinExistence type="predicted"/>
<evidence type="ECO:0000313" key="3">
    <source>
        <dbReference type="Proteomes" id="UP000688137"/>
    </source>
</evidence>
<reference evidence="2" key="1">
    <citation type="submission" date="2021-01" db="EMBL/GenBank/DDBJ databases">
        <authorList>
            <consortium name="Genoscope - CEA"/>
            <person name="William W."/>
        </authorList>
    </citation>
    <scope>NUCLEOTIDE SEQUENCE</scope>
</reference>
<evidence type="ECO:0008006" key="4">
    <source>
        <dbReference type="Google" id="ProtNLM"/>
    </source>
</evidence>
<keyword evidence="3" id="KW-1185">Reference proteome</keyword>
<dbReference type="OMA" id="GCQNESQ"/>
<accession>A0A8S1NYI5</accession>
<keyword evidence="1" id="KW-0539">Nucleus</keyword>
<organism evidence="2 3">
    <name type="scientific">Paramecium primaurelia</name>
    <dbReference type="NCBI Taxonomy" id="5886"/>
    <lineage>
        <taxon>Eukaryota</taxon>
        <taxon>Sar</taxon>
        <taxon>Alveolata</taxon>
        <taxon>Ciliophora</taxon>
        <taxon>Intramacronucleata</taxon>
        <taxon>Oligohymenophorea</taxon>
        <taxon>Peniculida</taxon>
        <taxon>Parameciidae</taxon>
        <taxon>Paramecium</taxon>
    </lineage>
</organism>
<comment type="caution">
    <text evidence="2">The sequence shown here is derived from an EMBL/GenBank/DDBJ whole genome shotgun (WGS) entry which is preliminary data.</text>
</comment>
<dbReference type="AlphaFoldDB" id="A0A8S1NYI5"/>
<protein>
    <recommendedName>
        <fullName evidence="4">Myb-like domain-containing protein</fullName>
    </recommendedName>
</protein>
<gene>
    <name evidence="2" type="ORF">PPRIM_AZ9-3.1.T0970050</name>
</gene>